<comment type="caution">
    <text evidence="2">The sequence shown here is derived from an EMBL/GenBank/DDBJ whole genome shotgun (WGS) entry which is preliminary data.</text>
</comment>
<keyword evidence="1" id="KW-0812">Transmembrane</keyword>
<evidence type="ECO:0000256" key="1">
    <source>
        <dbReference type="SAM" id="Phobius"/>
    </source>
</evidence>
<keyword evidence="3" id="KW-1185">Reference proteome</keyword>
<dbReference type="OrthoDB" id="6710155at2"/>
<gene>
    <name evidence="2" type="ORF">F945_02600</name>
</gene>
<evidence type="ECO:0000313" key="3">
    <source>
        <dbReference type="Proteomes" id="UP000014568"/>
    </source>
</evidence>
<dbReference type="HOGENOM" id="CLU_1324113_0_0_6"/>
<dbReference type="EMBL" id="ATGI01000032">
    <property type="protein sequence ID" value="EPF71568.1"/>
    <property type="molecule type" value="Genomic_DNA"/>
</dbReference>
<dbReference type="RefSeq" id="WP_016656997.1">
    <property type="nucleotide sequence ID" value="NZ_KE340353.1"/>
</dbReference>
<dbReference type="eggNOG" id="ENOG5031JJV">
    <property type="taxonomic scope" value="Bacteria"/>
</dbReference>
<dbReference type="PATRIC" id="fig|421052.3.peg.2542"/>
<proteinExistence type="predicted"/>
<accession>S3MYU0</accession>
<keyword evidence="1" id="KW-1133">Transmembrane helix</keyword>
<sequence length="207" mass="23933">MKYYKFYILLAVTLIVTAGIFAFFKPDQVTASSQINTVHQPNHFLSSKSSESGFPRENLNITKNQLEDAKKETILFHEVQDNDLNSSERVFASKSKNGMAINYNQNIIETKKIGDVVKFQMLEYGLNRSGKIVDIEKVDDDIIRWRGEFDQKIPERNYFTITQSHKDRYTIIQVYSDVGNYIAEIKNGQGRVQTMDQGIEDQELHDH</sequence>
<protein>
    <recommendedName>
        <fullName evidence="4">Metalloprotease secretion chaperone CpaB</fullName>
    </recommendedName>
</protein>
<dbReference type="NCBIfam" id="NF033512">
    <property type="entry name" value="T2SS_chap_CpaB"/>
    <property type="match status" value="1"/>
</dbReference>
<evidence type="ECO:0008006" key="4">
    <source>
        <dbReference type="Google" id="ProtNLM"/>
    </source>
</evidence>
<evidence type="ECO:0000313" key="2">
    <source>
        <dbReference type="EMBL" id="EPF71568.1"/>
    </source>
</evidence>
<feature type="transmembrane region" description="Helical" evidence="1">
    <location>
        <begin position="6"/>
        <end position="24"/>
    </location>
</feature>
<organism evidence="2 3">
    <name type="scientific">Acinetobacter rudis CIP 110305</name>
    <dbReference type="NCBI Taxonomy" id="421052"/>
    <lineage>
        <taxon>Bacteria</taxon>
        <taxon>Pseudomonadati</taxon>
        <taxon>Pseudomonadota</taxon>
        <taxon>Gammaproteobacteria</taxon>
        <taxon>Moraxellales</taxon>
        <taxon>Moraxellaceae</taxon>
        <taxon>Acinetobacter</taxon>
    </lineage>
</organism>
<keyword evidence="1" id="KW-0472">Membrane</keyword>
<dbReference type="AlphaFoldDB" id="S3MYU0"/>
<name>S3MYU0_9GAMM</name>
<reference evidence="2 3" key="1">
    <citation type="submission" date="2013-06" db="EMBL/GenBank/DDBJ databases">
        <title>The Genome Sequence of Acinetobacter rudis CIP 110305.</title>
        <authorList>
            <consortium name="The Broad Institute Genome Sequencing Platform"/>
            <consortium name="The Broad Institute Genome Sequencing Center for Infectious Disease"/>
            <person name="Cerqueira G."/>
            <person name="Feldgarden M."/>
            <person name="Courvalin P."/>
            <person name="Perichon B."/>
            <person name="Grillot-Courvalin C."/>
            <person name="Clermont D."/>
            <person name="Rocha E."/>
            <person name="Yoon E.-J."/>
            <person name="Nemec A."/>
            <person name="Young S.K."/>
            <person name="Zeng Q."/>
            <person name="Gargeya S."/>
            <person name="Fitzgerald M."/>
            <person name="Abouelleil A."/>
            <person name="Alvarado L."/>
            <person name="Berlin A.M."/>
            <person name="Chapman S.B."/>
            <person name="Dewar J."/>
            <person name="Goldberg J."/>
            <person name="Griggs A."/>
            <person name="Gujja S."/>
            <person name="Hansen M."/>
            <person name="Howarth C."/>
            <person name="Imamovic A."/>
            <person name="Larimer J."/>
            <person name="McCowan C."/>
            <person name="Murphy C."/>
            <person name="Pearson M."/>
            <person name="Priest M."/>
            <person name="Roberts A."/>
            <person name="Saif S."/>
            <person name="Shea T."/>
            <person name="Sykes S."/>
            <person name="Wortman J."/>
            <person name="Nusbaum C."/>
            <person name="Birren B."/>
        </authorList>
    </citation>
    <scope>NUCLEOTIDE SEQUENCE [LARGE SCALE GENOMIC DNA]</scope>
    <source>
        <strain evidence="2 3">CIP 110305</strain>
    </source>
</reference>
<dbReference type="Proteomes" id="UP000014568">
    <property type="component" value="Unassembled WGS sequence"/>
</dbReference>